<comment type="caution">
    <text evidence="2">The sequence shown here is derived from an EMBL/GenBank/DDBJ whole genome shotgun (WGS) entry which is preliminary data.</text>
</comment>
<evidence type="ECO:0000313" key="3">
    <source>
        <dbReference type="Proteomes" id="UP000294937"/>
    </source>
</evidence>
<sequence>MNNPVVGIVNATLFSIPLWGIIYFGVSIFI</sequence>
<organism evidence="2 3">
    <name type="scientific">Hazenella coriacea</name>
    <dbReference type="NCBI Taxonomy" id="1179467"/>
    <lineage>
        <taxon>Bacteria</taxon>
        <taxon>Bacillati</taxon>
        <taxon>Bacillota</taxon>
        <taxon>Bacilli</taxon>
        <taxon>Bacillales</taxon>
        <taxon>Thermoactinomycetaceae</taxon>
        <taxon>Hazenella</taxon>
    </lineage>
</organism>
<keyword evidence="3" id="KW-1185">Reference proteome</keyword>
<gene>
    <name evidence="2" type="ORF">EDD58_101627</name>
</gene>
<keyword evidence="1" id="KW-1133">Transmembrane helix</keyword>
<evidence type="ECO:0000313" key="2">
    <source>
        <dbReference type="EMBL" id="TCS96980.1"/>
    </source>
</evidence>
<name>A0A4R3LCG9_9BACL</name>
<evidence type="ECO:0000256" key="1">
    <source>
        <dbReference type="SAM" id="Phobius"/>
    </source>
</evidence>
<dbReference type="EMBL" id="SMAG01000001">
    <property type="protein sequence ID" value="TCS96980.1"/>
    <property type="molecule type" value="Genomic_DNA"/>
</dbReference>
<dbReference type="Proteomes" id="UP000294937">
    <property type="component" value="Unassembled WGS sequence"/>
</dbReference>
<keyword evidence="1" id="KW-0472">Membrane</keyword>
<protein>
    <submittedName>
        <fullName evidence="2">Uncharacterized protein</fullName>
    </submittedName>
</protein>
<feature type="transmembrane region" description="Helical" evidence="1">
    <location>
        <begin position="6"/>
        <end position="29"/>
    </location>
</feature>
<proteinExistence type="predicted"/>
<reference evidence="2 3" key="1">
    <citation type="submission" date="2019-03" db="EMBL/GenBank/DDBJ databases">
        <title>Genomic Encyclopedia of Type Strains, Phase IV (KMG-IV): sequencing the most valuable type-strain genomes for metagenomic binning, comparative biology and taxonomic classification.</title>
        <authorList>
            <person name="Goeker M."/>
        </authorList>
    </citation>
    <scope>NUCLEOTIDE SEQUENCE [LARGE SCALE GENOMIC DNA]</scope>
    <source>
        <strain evidence="2 3">DSM 45707</strain>
    </source>
</reference>
<keyword evidence="1" id="KW-0812">Transmembrane</keyword>
<dbReference type="AlphaFoldDB" id="A0A4R3LCG9"/>
<accession>A0A4R3LCG9</accession>